<dbReference type="InterPro" id="IPR037053">
    <property type="entry name" value="Phage_tail_collar_dom_sf"/>
</dbReference>
<dbReference type="AlphaFoldDB" id="A0A4Y8RUC8"/>
<sequence>MTATPGFAQEYYLAQILPIAGSFCPQGTADAQGQLLAINSNQALFSLLGTTYGGDGRVTFALPDMRGVETLQFGQGSGLPNYNLGQRGGTSTVAVGQANMPIHNHLVTGQLLGSDVAAAADTPGGNSLAQPTNGVFIYNANAPDVAMGSSSLAVTLGNAGGSVPFQHNSPYLAMRWCIVMQGIFPSRN</sequence>
<proteinExistence type="predicted"/>
<accession>A0A4Y8RUC8</accession>
<organism evidence="2 3">
    <name type="scientific">Jiella endophytica</name>
    <dbReference type="NCBI Taxonomy" id="2558362"/>
    <lineage>
        <taxon>Bacteria</taxon>
        <taxon>Pseudomonadati</taxon>
        <taxon>Pseudomonadota</taxon>
        <taxon>Alphaproteobacteria</taxon>
        <taxon>Hyphomicrobiales</taxon>
        <taxon>Aurantimonadaceae</taxon>
        <taxon>Jiella</taxon>
    </lineage>
</organism>
<dbReference type="Gene3D" id="3.90.1340.10">
    <property type="entry name" value="Phage tail collar domain"/>
    <property type="match status" value="1"/>
</dbReference>
<evidence type="ECO:0000313" key="3">
    <source>
        <dbReference type="Proteomes" id="UP000298179"/>
    </source>
</evidence>
<evidence type="ECO:0000313" key="2">
    <source>
        <dbReference type="EMBL" id="TFF27870.1"/>
    </source>
</evidence>
<feature type="domain" description="Phage tail collar" evidence="1">
    <location>
        <begin position="15"/>
        <end position="67"/>
    </location>
</feature>
<dbReference type="Pfam" id="PF07484">
    <property type="entry name" value="Collar"/>
    <property type="match status" value="1"/>
</dbReference>
<dbReference type="OrthoDB" id="9810174at2"/>
<dbReference type="InterPro" id="IPR011083">
    <property type="entry name" value="Phage_tail_collar_dom"/>
</dbReference>
<name>A0A4Y8RUC8_9HYPH</name>
<evidence type="ECO:0000259" key="1">
    <source>
        <dbReference type="Pfam" id="PF07484"/>
    </source>
</evidence>
<keyword evidence="3" id="KW-1185">Reference proteome</keyword>
<reference evidence="2 3" key="1">
    <citation type="submission" date="2019-03" db="EMBL/GenBank/DDBJ databases">
        <title>Jiella endophytica sp. nov., a novel endophytic bacterium isolated from root of Ficus microcarpa Linn. f.</title>
        <authorList>
            <person name="Tuo L."/>
        </authorList>
    </citation>
    <scope>NUCLEOTIDE SEQUENCE [LARGE SCALE GENOMIC DNA]</scope>
    <source>
        <strain evidence="2 3">CBS5Q-3</strain>
    </source>
</reference>
<dbReference type="Proteomes" id="UP000298179">
    <property type="component" value="Unassembled WGS sequence"/>
</dbReference>
<dbReference type="SUPFAM" id="SSF88874">
    <property type="entry name" value="Receptor-binding domain of short tail fibre protein gp12"/>
    <property type="match status" value="1"/>
</dbReference>
<gene>
    <name evidence="2" type="ORF">E3C22_02090</name>
</gene>
<dbReference type="EMBL" id="SOZD01000001">
    <property type="protein sequence ID" value="TFF27870.1"/>
    <property type="molecule type" value="Genomic_DNA"/>
</dbReference>
<comment type="caution">
    <text evidence="2">The sequence shown here is derived from an EMBL/GenBank/DDBJ whole genome shotgun (WGS) entry which is preliminary data.</text>
</comment>
<protein>
    <submittedName>
        <fullName evidence="2">Phage tail protein</fullName>
    </submittedName>
</protein>